<dbReference type="RefSeq" id="WP_279251800.1">
    <property type="nucleotide sequence ID" value="NZ_SHNP01000001.1"/>
</dbReference>
<dbReference type="Pfam" id="PF11390">
    <property type="entry name" value="FdsD"/>
    <property type="match status" value="1"/>
</dbReference>
<keyword evidence="2" id="KW-1185">Reference proteome</keyword>
<evidence type="ECO:0000313" key="2">
    <source>
        <dbReference type="Proteomes" id="UP001143307"/>
    </source>
</evidence>
<dbReference type="EMBL" id="SHNP01000001">
    <property type="protein sequence ID" value="MCX2972838.1"/>
    <property type="molecule type" value="Genomic_DNA"/>
</dbReference>
<evidence type="ECO:0000313" key="1">
    <source>
        <dbReference type="EMBL" id="MCX2972838.1"/>
    </source>
</evidence>
<dbReference type="Proteomes" id="UP001143307">
    <property type="component" value="Unassembled WGS sequence"/>
</dbReference>
<dbReference type="InterPro" id="IPR021074">
    <property type="entry name" value="Formate_DH_dsu"/>
</dbReference>
<protein>
    <submittedName>
        <fullName evidence="1">Formate dehydrogenase</fullName>
    </submittedName>
</protein>
<gene>
    <name evidence="1" type="ORF">EYC87_04465</name>
</gene>
<sequence>MSGQQIEHLVSMANQIALNFGEKRNLTEAARKTGEHLKKFWTRAMREKLSIEAADSEVPLSPAVNLMLEQQRGQIGS</sequence>
<comment type="caution">
    <text evidence="1">The sequence shown here is derived from an EMBL/GenBank/DDBJ whole genome shotgun (WGS) entry which is preliminary data.</text>
</comment>
<reference evidence="1" key="1">
    <citation type="submission" date="2019-02" db="EMBL/GenBank/DDBJ databases">
        <authorList>
            <person name="Li S.-H."/>
        </authorList>
    </citation>
    <scope>NUCLEOTIDE SEQUENCE</scope>
    <source>
        <strain evidence="1">IMCC8485</strain>
    </source>
</reference>
<proteinExistence type="predicted"/>
<organism evidence="1 2">
    <name type="scientific">Candidatus Seongchinamella marina</name>
    <dbReference type="NCBI Taxonomy" id="2518990"/>
    <lineage>
        <taxon>Bacteria</taxon>
        <taxon>Pseudomonadati</taxon>
        <taxon>Pseudomonadota</taxon>
        <taxon>Gammaproteobacteria</taxon>
        <taxon>Cellvibrionales</taxon>
        <taxon>Halieaceae</taxon>
        <taxon>Seongchinamella</taxon>
    </lineage>
</organism>
<accession>A0ABT3SS72</accession>
<name>A0ABT3SS72_9GAMM</name>